<dbReference type="InterPro" id="IPR044929">
    <property type="entry name" value="DNA/RNA_non-sp_Endonuclease_sf"/>
</dbReference>
<dbReference type="PANTHER" id="PTHR10151">
    <property type="entry name" value="ECTONUCLEOTIDE PYROPHOSPHATASE/PHOSPHODIESTERASE"/>
    <property type="match status" value="1"/>
</dbReference>
<gene>
    <name evidence="3" type="ORF">OESDEN_05884</name>
</gene>
<evidence type="ECO:0000256" key="2">
    <source>
        <dbReference type="ARBA" id="ARBA00023180"/>
    </source>
</evidence>
<dbReference type="Gene3D" id="3.40.570.10">
    <property type="entry name" value="Extracellular Endonuclease, subunit A"/>
    <property type="match status" value="1"/>
</dbReference>
<dbReference type="OrthoDB" id="415411at2759"/>
<reference evidence="3 4" key="1">
    <citation type="submission" date="2014-03" db="EMBL/GenBank/DDBJ databases">
        <title>Draft genome of the hookworm Oesophagostomum dentatum.</title>
        <authorList>
            <person name="Mitreva M."/>
        </authorList>
    </citation>
    <scope>NUCLEOTIDE SEQUENCE [LARGE SCALE GENOMIC DNA]</scope>
    <source>
        <strain evidence="3 4">OD-Hann</strain>
    </source>
</reference>
<dbReference type="Proteomes" id="UP000053660">
    <property type="component" value="Unassembled WGS sequence"/>
</dbReference>
<sequence length="570" mass="64580">RPKKVTVDHFQIWSVYQRETKRKAGTISWIGSYHNSTYYQQPHYRVPFTEGVHPNEKLAQALEWLKLDDDERPGLIMAYIVEPDKTGHSYSHMEDMVNEAVKLVDDAIGRFINNLEAEGILGCVNIVIVSDHGMTEIKNQVVLEKLFPIDNMVIAAGTNTLIFKNGSDLTDEQIMGALTCKATDLVRVFNRKTVPLRYHYSASKRIGDFIVVGNNGTQIYSRAEDVKPNHKGNHGFDYLPKDMHAIMFARGPSFKEKTVLPPFHIVEYMNLWTKLLQLSAQNNDGEPDFMNLALISGGGVQRNYHPSIRKCKMTDDLATKNLRTICGQCNEGDKEIFSKWAECSVGGASEAISITANTSIFCYMSGCNDMAVIDDTNENSYSATLVEMYEKDKTDVEMMSSSCTFHLTNQTQPCHRAAINETVEYRGLSAFSGRDILNTLNVYTMEIAQRFERMLVITGTAYDEDYDGVFSNSMPNSPYPTHLFRVHIACKDKWSTKGYYCENPEDTTALTFVFPHMNGDPNCLERNELLFQYIARIKDVETISGLIFNFTSLSDVQQMLLKTHIAMALW</sequence>
<dbReference type="GO" id="GO:0016529">
    <property type="term" value="C:sarcoplasmic reticulum"/>
    <property type="evidence" value="ECO:0007669"/>
    <property type="project" value="TreeGrafter"/>
</dbReference>
<keyword evidence="1" id="KW-0378">Hydrolase</keyword>
<dbReference type="Gene3D" id="3.40.720.10">
    <property type="entry name" value="Alkaline Phosphatase, subunit A"/>
    <property type="match status" value="1"/>
</dbReference>
<organism evidence="3 4">
    <name type="scientific">Oesophagostomum dentatum</name>
    <name type="common">Nodular worm</name>
    <dbReference type="NCBI Taxonomy" id="61180"/>
    <lineage>
        <taxon>Eukaryota</taxon>
        <taxon>Metazoa</taxon>
        <taxon>Ecdysozoa</taxon>
        <taxon>Nematoda</taxon>
        <taxon>Chromadorea</taxon>
        <taxon>Rhabditida</taxon>
        <taxon>Rhabditina</taxon>
        <taxon>Rhabditomorpha</taxon>
        <taxon>Strongyloidea</taxon>
        <taxon>Strongylidae</taxon>
        <taxon>Oesophagostomum</taxon>
    </lineage>
</organism>
<evidence type="ECO:0000256" key="1">
    <source>
        <dbReference type="ARBA" id="ARBA00022801"/>
    </source>
</evidence>
<evidence type="ECO:0000313" key="4">
    <source>
        <dbReference type="Proteomes" id="UP000053660"/>
    </source>
</evidence>
<protein>
    <submittedName>
        <fullName evidence="3">Type I phosphodiesterase / nucleotide pyrophosphatase</fullName>
    </submittedName>
</protein>
<keyword evidence="4" id="KW-1185">Reference proteome</keyword>
<dbReference type="PANTHER" id="PTHR10151:SF114">
    <property type="entry name" value="ECTONUCLEOTIDE PYROPHOSPHATASE_PHOSPHODIESTERASE C27A7.3"/>
    <property type="match status" value="1"/>
</dbReference>
<dbReference type="GO" id="GO:0031674">
    <property type="term" value="C:I band"/>
    <property type="evidence" value="ECO:0007669"/>
    <property type="project" value="TreeGrafter"/>
</dbReference>
<name>A0A0B1TAD7_OESDE</name>
<dbReference type="EMBL" id="KN550426">
    <property type="protein sequence ID" value="KHJ94189.1"/>
    <property type="molecule type" value="Genomic_DNA"/>
</dbReference>
<dbReference type="GO" id="GO:0055120">
    <property type="term" value="C:striated muscle dense body"/>
    <property type="evidence" value="ECO:0007669"/>
    <property type="project" value="TreeGrafter"/>
</dbReference>
<accession>A0A0B1TAD7</accession>
<dbReference type="AlphaFoldDB" id="A0A0B1TAD7"/>
<dbReference type="SUPFAM" id="SSF53649">
    <property type="entry name" value="Alkaline phosphatase-like"/>
    <property type="match status" value="1"/>
</dbReference>
<evidence type="ECO:0000313" key="3">
    <source>
        <dbReference type="EMBL" id="KHJ94189.1"/>
    </source>
</evidence>
<dbReference type="GO" id="GO:0016787">
    <property type="term" value="F:hydrolase activity"/>
    <property type="evidence" value="ECO:0007669"/>
    <property type="project" value="UniProtKB-KW"/>
</dbReference>
<dbReference type="InterPro" id="IPR002591">
    <property type="entry name" value="Phosphodiest/P_Trfase"/>
</dbReference>
<proteinExistence type="predicted"/>
<keyword evidence="2" id="KW-0325">Glycoprotein</keyword>
<dbReference type="Pfam" id="PF01663">
    <property type="entry name" value="Phosphodiest"/>
    <property type="match status" value="1"/>
</dbReference>
<dbReference type="InterPro" id="IPR017850">
    <property type="entry name" value="Alkaline_phosphatase_core_sf"/>
</dbReference>
<feature type="non-terminal residue" evidence="3">
    <location>
        <position position="1"/>
    </location>
</feature>